<dbReference type="Proteomes" id="UP001299012">
    <property type="component" value="Unassembled WGS sequence"/>
</dbReference>
<protein>
    <submittedName>
        <fullName evidence="2">Uncharacterized protein</fullName>
    </submittedName>
</protein>
<evidence type="ECO:0000313" key="2">
    <source>
        <dbReference type="EMBL" id="MCG0064042.1"/>
    </source>
</evidence>
<reference evidence="2 3" key="1">
    <citation type="submission" date="2022-01" db="EMBL/GenBank/DDBJ databases">
        <title>Draft Genome Sequences of Seven Type Strains of the Genus Streptomyces.</title>
        <authorList>
            <person name="Aziz S."/>
            <person name="Coretto E."/>
            <person name="Chronakova A."/>
            <person name="Sproer C."/>
            <person name="Huber K."/>
            <person name="Nouioui I."/>
            <person name="Gross H."/>
        </authorList>
    </citation>
    <scope>NUCLEOTIDE SEQUENCE [LARGE SCALE GENOMIC DNA]</scope>
    <source>
        <strain evidence="2 3">DSM 41685</strain>
    </source>
</reference>
<organism evidence="2 3">
    <name type="scientific">Streptomyces tricolor</name>
    <dbReference type="NCBI Taxonomy" id="68277"/>
    <lineage>
        <taxon>Bacteria</taxon>
        <taxon>Bacillati</taxon>
        <taxon>Actinomycetota</taxon>
        <taxon>Actinomycetes</taxon>
        <taxon>Kitasatosporales</taxon>
        <taxon>Streptomycetaceae</taxon>
        <taxon>Streptomyces</taxon>
        <taxon>Streptomyces violaceoruber group</taxon>
    </lineage>
</organism>
<accession>A0ABS9JEQ3</accession>
<evidence type="ECO:0000256" key="1">
    <source>
        <dbReference type="SAM" id="MobiDB-lite"/>
    </source>
</evidence>
<comment type="caution">
    <text evidence="2">The sequence shown here is derived from an EMBL/GenBank/DDBJ whole genome shotgun (WGS) entry which is preliminary data.</text>
</comment>
<dbReference type="EMBL" id="JAKKZF010000036">
    <property type="protein sequence ID" value="MCG0064042.1"/>
    <property type="molecule type" value="Genomic_DNA"/>
</dbReference>
<keyword evidence="3" id="KW-1185">Reference proteome</keyword>
<gene>
    <name evidence="2" type="ORF">L0F81_12235</name>
</gene>
<feature type="region of interest" description="Disordered" evidence="1">
    <location>
        <begin position="318"/>
        <end position="345"/>
    </location>
</feature>
<feature type="compositionally biased region" description="Low complexity" evidence="1">
    <location>
        <begin position="319"/>
        <end position="330"/>
    </location>
</feature>
<feature type="compositionally biased region" description="Low complexity" evidence="1">
    <location>
        <begin position="197"/>
        <end position="208"/>
    </location>
</feature>
<feature type="region of interest" description="Disordered" evidence="1">
    <location>
        <begin position="157"/>
        <end position="250"/>
    </location>
</feature>
<name>A0ABS9JEQ3_9ACTN</name>
<evidence type="ECO:0000313" key="3">
    <source>
        <dbReference type="Proteomes" id="UP001299012"/>
    </source>
</evidence>
<sequence>MARGHGRILTSIWEDSDFLKLDEKEQRFYLFLISQPNLNHAGLLPLTLRRWSRKANGLTAADVEKRLQSLDDARFIVMDDDTEELLIRSFVRNDGVWKQPKVMGAMVSGAMEISSRRLRRALLAEVERIPLGELSNEPGSRGVSIRQQVSEHIETLRKVFREPDPTPSGRGSGTPSAPPSGTPSDTPAEGDRKASTRAHAPASRAHSPAPAPTPAPTTVSAEAGEQPPVDVEETGFAGAPEGASDEGEPVTAQTIVGEWLNRTSKRPPKAVIGQVAKQIKKLLDEGIAPDDIRGGLAIWMTKGYAPSAIPSFVNQAMNTTPAQQGPTTAPRQIPEEEIESALRFG</sequence>
<proteinExistence type="predicted"/>
<dbReference type="RefSeq" id="WP_237481343.1">
    <property type="nucleotide sequence ID" value="NZ_JAKKZF010000036.1"/>
</dbReference>